<keyword evidence="2" id="KW-1185">Reference proteome</keyword>
<protein>
    <submittedName>
        <fullName evidence="1">Uncharacterized protein</fullName>
    </submittedName>
</protein>
<gene>
    <name evidence="1" type="ORF">BDN72DRAFT_873775</name>
</gene>
<evidence type="ECO:0000313" key="2">
    <source>
        <dbReference type="Proteomes" id="UP000308600"/>
    </source>
</evidence>
<proteinExistence type="predicted"/>
<name>A0ACD3BHI2_9AGAR</name>
<accession>A0ACD3BHI2</accession>
<organism evidence="1 2">
    <name type="scientific">Pluteus cervinus</name>
    <dbReference type="NCBI Taxonomy" id="181527"/>
    <lineage>
        <taxon>Eukaryota</taxon>
        <taxon>Fungi</taxon>
        <taxon>Dikarya</taxon>
        <taxon>Basidiomycota</taxon>
        <taxon>Agaricomycotina</taxon>
        <taxon>Agaricomycetes</taxon>
        <taxon>Agaricomycetidae</taxon>
        <taxon>Agaricales</taxon>
        <taxon>Pluteineae</taxon>
        <taxon>Pluteaceae</taxon>
        <taxon>Pluteus</taxon>
    </lineage>
</organism>
<reference evidence="1 2" key="1">
    <citation type="journal article" date="2019" name="Nat. Ecol. Evol.">
        <title>Megaphylogeny resolves global patterns of mushroom evolution.</title>
        <authorList>
            <person name="Varga T."/>
            <person name="Krizsan K."/>
            <person name="Foldi C."/>
            <person name="Dima B."/>
            <person name="Sanchez-Garcia M."/>
            <person name="Sanchez-Ramirez S."/>
            <person name="Szollosi G.J."/>
            <person name="Szarkandi J.G."/>
            <person name="Papp V."/>
            <person name="Albert L."/>
            <person name="Andreopoulos W."/>
            <person name="Angelini C."/>
            <person name="Antonin V."/>
            <person name="Barry K.W."/>
            <person name="Bougher N.L."/>
            <person name="Buchanan P."/>
            <person name="Buyck B."/>
            <person name="Bense V."/>
            <person name="Catcheside P."/>
            <person name="Chovatia M."/>
            <person name="Cooper J."/>
            <person name="Damon W."/>
            <person name="Desjardin D."/>
            <person name="Finy P."/>
            <person name="Geml J."/>
            <person name="Haridas S."/>
            <person name="Hughes K."/>
            <person name="Justo A."/>
            <person name="Karasinski D."/>
            <person name="Kautmanova I."/>
            <person name="Kiss B."/>
            <person name="Kocsube S."/>
            <person name="Kotiranta H."/>
            <person name="LaButti K.M."/>
            <person name="Lechner B.E."/>
            <person name="Liimatainen K."/>
            <person name="Lipzen A."/>
            <person name="Lukacs Z."/>
            <person name="Mihaltcheva S."/>
            <person name="Morgado L.N."/>
            <person name="Niskanen T."/>
            <person name="Noordeloos M.E."/>
            <person name="Ohm R.A."/>
            <person name="Ortiz-Santana B."/>
            <person name="Ovrebo C."/>
            <person name="Racz N."/>
            <person name="Riley R."/>
            <person name="Savchenko A."/>
            <person name="Shiryaev A."/>
            <person name="Soop K."/>
            <person name="Spirin V."/>
            <person name="Szebenyi C."/>
            <person name="Tomsovsky M."/>
            <person name="Tulloss R.E."/>
            <person name="Uehling J."/>
            <person name="Grigoriev I.V."/>
            <person name="Vagvolgyi C."/>
            <person name="Papp T."/>
            <person name="Martin F.M."/>
            <person name="Miettinen O."/>
            <person name="Hibbett D.S."/>
            <person name="Nagy L.G."/>
        </authorList>
    </citation>
    <scope>NUCLEOTIDE SEQUENCE [LARGE SCALE GENOMIC DNA]</scope>
    <source>
        <strain evidence="1 2">NL-1719</strain>
    </source>
</reference>
<dbReference type="Proteomes" id="UP000308600">
    <property type="component" value="Unassembled WGS sequence"/>
</dbReference>
<sequence>MSSFSAAASESESDDGVQVPPLPRKRPRAPSSEVLMAGDPDEGPTKTRRVNPERLAGRLDPNLVEEMEAHIIPGAKMPTFEVRKDLQERYNVDRRHIYDYFHSRGLRVAKEDKHINLLRVRSKRAQAQAAAAALVQVRLTNIIWKPKETEEPTPLSQSTSLEGPMSSIPSSPSTESITPVEVHGMKPRPKVIKHRKSQMQEQESTPATPPLMTDASFSDMQCPELAYPEEDVHTENTKTSLGLDSFCIVVKDEDDFYDHPLDSLSTSYLGSPMLGNYHGSMLSEDEARLLTKDERMEFYNLVDSNLGSTSGLLDSPRVHRVDMARDSHYQSATSLSGDYPSTLGHGTTRTVFTSDLVFSCAGMPVEDVDFCSWMLTIGDGQTRFPGDTLTGDIDPCDRSQGSSLDNAHLETSETSTGRNEAVLEPAKKGERLLSRELLHVPFLAKGVADVLSPSNTPNLSVQNMRPSRPRTFSAGGGI</sequence>
<dbReference type="EMBL" id="ML208259">
    <property type="protein sequence ID" value="TFK77499.1"/>
    <property type="molecule type" value="Genomic_DNA"/>
</dbReference>
<evidence type="ECO:0000313" key="1">
    <source>
        <dbReference type="EMBL" id="TFK77499.1"/>
    </source>
</evidence>